<feature type="transmembrane region" description="Helical" evidence="1">
    <location>
        <begin position="116"/>
        <end position="137"/>
    </location>
</feature>
<dbReference type="Proteomes" id="UP000831113">
    <property type="component" value="Chromosome"/>
</dbReference>
<gene>
    <name evidence="2" type="ORF">MTX78_15960</name>
</gene>
<feature type="transmembrane region" description="Helical" evidence="1">
    <location>
        <begin position="73"/>
        <end position="95"/>
    </location>
</feature>
<dbReference type="EMBL" id="CP094669">
    <property type="protein sequence ID" value="UOG73615.1"/>
    <property type="molecule type" value="Genomic_DNA"/>
</dbReference>
<dbReference type="RefSeq" id="WP_243796255.1">
    <property type="nucleotide sequence ID" value="NZ_CP094669.1"/>
</dbReference>
<evidence type="ECO:0000313" key="3">
    <source>
        <dbReference type="Proteomes" id="UP000831113"/>
    </source>
</evidence>
<keyword evidence="1" id="KW-1133">Transmembrane helix</keyword>
<sequence length="170" mass="18760">MPNRLLLGGLPGHTTTDLRYAMTDAEFHQTIRRIRGRHWLHYLAQTLLMGGVVLAGGSRAAAGSDPQPQLASWPILLLLGALIPLLGVLLYVVARRMQPNLRRPAEQNLRVYQSRVFLRNSLLSLLALPLLVSYVLTRAPLDLVAVGVLLGALSILTLPSAKTYQRWLLS</sequence>
<keyword evidence="1" id="KW-0472">Membrane</keyword>
<keyword evidence="1" id="KW-0812">Transmembrane</keyword>
<organism evidence="2 3">
    <name type="scientific">Hymenobacter tibetensis</name>
    <dbReference type="NCBI Taxonomy" id="497967"/>
    <lineage>
        <taxon>Bacteria</taxon>
        <taxon>Pseudomonadati</taxon>
        <taxon>Bacteroidota</taxon>
        <taxon>Cytophagia</taxon>
        <taxon>Cytophagales</taxon>
        <taxon>Hymenobacteraceae</taxon>
        <taxon>Hymenobacter</taxon>
    </lineage>
</organism>
<feature type="transmembrane region" description="Helical" evidence="1">
    <location>
        <begin position="143"/>
        <end position="161"/>
    </location>
</feature>
<evidence type="ECO:0000313" key="2">
    <source>
        <dbReference type="EMBL" id="UOG73615.1"/>
    </source>
</evidence>
<proteinExistence type="predicted"/>
<name>A0ABY4CTN1_9BACT</name>
<accession>A0ABY4CTN1</accession>
<protein>
    <submittedName>
        <fullName evidence="2">Uncharacterized protein</fullName>
    </submittedName>
</protein>
<reference evidence="2 3" key="1">
    <citation type="submission" date="2022-03" db="EMBL/GenBank/DDBJ databases">
        <title>Hymenobactersp. isolated from the air.</title>
        <authorList>
            <person name="Won M."/>
            <person name="Kwon S.-W."/>
        </authorList>
    </citation>
    <scope>NUCLEOTIDE SEQUENCE [LARGE SCALE GENOMIC DNA]</scope>
    <source>
        <strain evidence="2 3">KACC 21982</strain>
    </source>
</reference>
<keyword evidence="3" id="KW-1185">Reference proteome</keyword>
<feature type="transmembrane region" description="Helical" evidence="1">
    <location>
        <begin position="39"/>
        <end position="61"/>
    </location>
</feature>
<evidence type="ECO:0000256" key="1">
    <source>
        <dbReference type="SAM" id="Phobius"/>
    </source>
</evidence>